<dbReference type="SUPFAM" id="SSF53807">
    <property type="entry name" value="Helical backbone' metal receptor"/>
    <property type="match status" value="1"/>
</dbReference>
<dbReference type="GO" id="GO:0046872">
    <property type="term" value="F:metal ion binding"/>
    <property type="evidence" value="ECO:0007669"/>
    <property type="project" value="InterPro"/>
</dbReference>
<feature type="chain" id="PRO_5038786257" evidence="5">
    <location>
        <begin position="21"/>
        <end position="318"/>
    </location>
</feature>
<evidence type="ECO:0000313" key="7">
    <source>
        <dbReference type="Proteomes" id="UP000219688"/>
    </source>
</evidence>
<organism evidence="6 7">
    <name type="scientific">Ornithinimicrobium cerasi</name>
    <dbReference type="NCBI Taxonomy" id="2248773"/>
    <lineage>
        <taxon>Bacteria</taxon>
        <taxon>Bacillati</taxon>
        <taxon>Actinomycetota</taxon>
        <taxon>Actinomycetes</taxon>
        <taxon>Micrococcales</taxon>
        <taxon>Ornithinimicrobiaceae</taxon>
        <taxon>Ornithinimicrobium</taxon>
    </lineage>
</organism>
<feature type="signal peptide" evidence="5">
    <location>
        <begin position="1"/>
        <end position="20"/>
    </location>
</feature>
<dbReference type="Gene3D" id="3.40.50.1980">
    <property type="entry name" value="Nitrogenase molybdenum iron protein domain"/>
    <property type="match status" value="2"/>
</dbReference>
<reference evidence="7" key="1">
    <citation type="submission" date="2017-08" db="EMBL/GenBank/DDBJ databases">
        <authorList>
            <person name="Varghese N."/>
            <person name="Submissions S."/>
        </authorList>
    </citation>
    <scope>NUCLEOTIDE SEQUENCE [LARGE SCALE GENOMIC DNA]</scope>
    <source>
        <strain evidence="7">USBA17B2</strain>
    </source>
</reference>
<proteinExistence type="inferred from homology"/>
<sequence length="318" mass="32875">MPIRSPLPVLATLTALVLGACGQPADTGGAAAEDPARLQLVASFYPLEYVLGRVAGDRAEVTTLTAAGVDPHDVELTPRTVGTLAGADLVVHAAGLQPAVDDAVAAQAPDTSFDVLPAADLLVLGESEEEHGAHADEHEDEHGHGAEDPHFWLDPQRYADVADAVADRLAEVDPDGAATYRENAADLRADLEALDTELAEGLAGCRTRDVVTTHEAFGYLGARYDLDVVGITGISPESEPSPARLAEVADLVADLGIGTLYAEPLLPGGIAETVARETGATVLELDPVEGITEASAGADYLEVMRANLAALRTGQGCP</sequence>
<evidence type="ECO:0000256" key="4">
    <source>
        <dbReference type="SAM" id="MobiDB-lite"/>
    </source>
</evidence>
<dbReference type="GO" id="GO:0007155">
    <property type="term" value="P:cell adhesion"/>
    <property type="evidence" value="ECO:0007669"/>
    <property type="project" value="InterPro"/>
</dbReference>
<keyword evidence="2" id="KW-0813">Transport</keyword>
<name>A0A285VLY0_9MICO</name>
<dbReference type="RefSeq" id="WP_097187731.1">
    <property type="nucleotide sequence ID" value="NZ_OBQK01000004.1"/>
</dbReference>
<dbReference type="PRINTS" id="PR00691">
    <property type="entry name" value="ADHESINB"/>
</dbReference>
<keyword evidence="7" id="KW-1185">Reference proteome</keyword>
<dbReference type="Proteomes" id="UP000219688">
    <property type="component" value="Unassembled WGS sequence"/>
</dbReference>
<gene>
    <name evidence="6" type="ORF">SAMN05421879_10484</name>
</gene>
<dbReference type="AlphaFoldDB" id="A0A285VLY0"/>
<dbReference type="InterPro" id="IPR050492">
    <property type="entry name" value="Bact_metal-bind_prot9"/>
</dbReference>
<comment type="similarity">
    <text evidence="1">Belongs to the bacterial solute-binding protein 9 family.</text>
</comment>
<feature type="region of interest" description="Disordered" evidence="4">
    <location>
        <begin position="130"/>
        <end position="151"/>
    </location>
</feature>
<accession>A0A285VLY0</accession>
<dbReference type="GO" id="GO:0030001">
    <property type="term" value="P:metal ion transport"/>
    <property type="evidence" value="ECO:0007669"/>
    <property type="project" value="InterPro"/>
</dbReference>
<evidence type="ECO:0000256" key="5">
    <source>
        <dbReference type="SAM" id="SignalP"/>
    </source>
</evidence>
<dbReference type="PANTHER" id="PTHR42953:SF3">
    <property type="entry name" value="HIGH-AFFINITY ZINC UPTAKE SYSTEM PROTEIN ZNUA"/>
    <property type="match status" value="1"/>
</dbReference>
<dbReference type="PANTHER" id="PTHR42953">
    <property type="entry name" value="HIGH-AFFINITY ZINC UPTAKE SYSTEM PROTEIN ZNUA-RELATED"/>
    <property type="match status" value="1"/>
</dbReference>
<evidence type="ECO:0000256" key="3">
    <source>
        <dbReference type="ARBA" id="ARBA00022729"/>
    </source>
</evidence>
<dbReference type="InterPro" id="IPR006129">
    <property type="entry name" value="AdhesinB"/>
</dbReference>
<keyword evidence="3 5" id="KW-0732">Signal</keyword>
<evidence type="ECO:0000256" key="1">
    <source>
        <dbReference type="ARBA" id="ARBA00011028"/>
    </source>
</evidence>
<evidence type="ECO:0000256" key="2">
    <source>
        <dbReference type="ARBA" id="ARBA00022448"/>
    </source>
</evidence>
<protein>
    <submittedName>
        <fullName evidence="6">Zinc transport system substrate-binding protein</fullName>
    </submittedName>
</protein>
<dbReference type="EMBL" id="OBQK01000004">
    <property type="protein sequence ID" value="SOC54963.1"/>
    <property type="molecule type" value="Genomic_DNA"/>
</dbReference>
<evidence type="ECO:0000313" key="6">
    <source>
        <dbReference type="EMBL" id="SOC54963.1"/>
    </source>
</evidence>
<dbReference type="PROSITE" id="PS51257">
    <property type="entry name" value="PROKAR_LIPOPROTEIN"/>
    <property type="match status" value="1"/>
</dbReference>
<dbReference type="InterPro" id="IPR006127">
    <property type="entry name" value="ZnuA-like"/>
</dbReference>
<dbReference type="Pfam" id="PF01297">
    <property type="entry name" value="ZnuA"/>
    <property type="match status" value="1"/>
</dbReference>